<evidence type="ECO:0000256" key="2">
    <source>
        <dbReference type="SAM" id="SignalP"/>
    </source>
</evidence>
<protein>
    <submittedName>
        <fullName evidence="3">Uncharacterized protein</fullName>
    </submittedName>
</protein>
<name>A0AA36HTF9_9DINO</name>
<evidence type="ECO:0000256" key="1">
    <source>
        <dbReference type="SAM" id="Phobius"/>
    </source>
</evidence>
<keyword evidence="1" id="KW-0812">Transmembrane</keyword>
<feature type="transmembrane region" description="Helical" evidence="1">
    <location>
        <begin position="50"/>
        <end position="72"/>
    </location>
</feature>
<accession>A0AA36HTF9</accession>
<keyword evidence="4" id="KW-1185">Reference proteome</keyword>
<keyword evidence="1" id="KW-1133">Transmembrane helix</keyword>
<evidence type="ECO:0000313" key="3">
    <source>
        <dbReference type="EMBL" id="CAJ1374169.1"/>
    </source>
</evidence>
<feature type="signal peptide" evidence="2">
    <location>
        <begin position="1"/>
        <end position="20"/>
    </location>
</feature>
<feature type="chain" id="PRO_5041446168" evidence="2">
    <location>
        <begin position="21"/>
        <end position="212"/>
    </location>
</feature>
<dbReference type="AlphaFoldDB" id="A0AA36HTF9"/>
<dbReference type="EMBL" id="CAUJNA010000236">
    <property type="protein sequence ID" value="CAJ1374169.1"/>
    <property type="molecule type" value="Genomic_DNA"/>
</dbReference>
<keyword evidence="1" id="KW-0472">Membrane</keyword>
<organism evidence="3 4">
    <name type="scientific">Effrenium voratum</name>
    <dbReference type="NCBI Taxonomy" id="2562239"/>
    <lineage>
        <taxon>Eukaryota</taxon>
        <taxon>Sar</taxon>
        <taxon>Alveolata</taxon>
        <taxon>Dinophyceae</taxon>
        <taxon>Suessiales</taxon>
        <taxon>Symbiodiniaceae</taxon>
        <taxon>Effrenium</taxon>
    </lineage>
</organism>
<feature type="transmembrane region" description="Helical" evidence="1">
    <location>
        <begin position="123"/>
        <end position="143"/>
    </location>
</feature>
<feature type="transmembrane region" description="Helical" evidence="1">
    <location>
        <begin position="93"/>
        <end position="111"/>
    </location>
</feature>
<proteinExistence type="predicted"/>
<keyword evidence="2" id="KW-0732">Signal</keyword>
<dbReference type="Proteomes" id="UP001178507">
    <property type="component" value="Unassembled WGS sequence"/>
</dbReference>
<evidence type="ECO:0000313" key="4">
    <source>
        <dbReference type="Proteomes" id="UP001178507"/>
    </source>
</evidence>
<feature type="transmembrane region" description="Helical" evidence="1">
    <location>
        <begin position="163"/>
        <end position="182"/>
    </location>
</feature>
<gene>
    <name evidence="3" type="ORF">EVOR1521_LOCUS3793</name>
</gene>
<sequence length="212" mass="23673">MWSRLTSSLAFLICGLRNIGNSIFAPIILCHAHSAHRGLGGPLPPQAFDMFRFFGLVKPSSTEALVAVFIYLGLYASRIEEVRKMEKHYQVSFYASCGWTFYALASLIHAISCGPEPMLERGAAESLHTLGAVVFLLSCGYFYSYHWGRIFRHIQEGRFRPFFALGLGSLTFVHGLTARILIPGGPHLENDGGSWMVRYRAEDLPRSVAVDR</sequence>
<reference evidence="3" key="1">
    <citation type="submission" date="2023-08" db="EMBL/GenBank/DDBJ databases">
        <authorList>
            <person name="Chen Y."/>
            <person name="Shah S."/>
            <person name="Dougan E. K."/>
            <person name="Thang M."/>
            <person name="Chan C."/>
        </authorList>
    </citation>
    <scope>NUCLEOTIDE SEQUENCE</scope>
</reference>
<comment type="caution">
    <text evidence="3">The sequence shown here is derived from an EMBL/GenBank/DDBJ whole genome shotgun (WGS) entry which is preliminary data.</text>
</comment>